<dbReference type="OrthoDB" id="9771846at2"/>
<name>E8T5W4_THEA1</name>
<dbReference type="RefSeq" id="WP_013537334.1">
    <property type="nucleotide sequence ID" value="NC_014926.1"/>
</dbReference>
<dbReference type="Pfam" id="PF13489">
    <property type="entry name" value="Methyltransf_23"/>
    <property type="match status" value="1"/>
</dbReference>
<evidence type="ECO:0000313" key="2">
    <source>
        <dbReference type="Proteomes" id="UP000006362"/>
    </source>
</evidence>
<evidence type="ECO:0000313" key="1">
    <source>
        <dbReference type="EMBL" id="ADU96548.1"/>
    </source>
</evidence>
<dbReference type="Proteomes" id="UP000006362">
    <property type="component" value="Chromosome"/>
</dbReference>
<dbReference type="eggNOG" id="COG2227">
    <property type="taxonomic scope" value="Bacteria"/>
</dbReference>
<dbReference type="GO" id="GO:0032259">
    <property type="term" value="P:methylation"/>
    <property type="evidence" value="ECO:0007669"/>
    <property type="project" value="UniProtKB-KW"/>
</dbReference>
<dbReference type="EMBL" id="CP002444">
    <property type="protein sequence ID" value="ADU96548.1"/>
    <property type="molecule type" value="Genomic_DNA"/>
</dbReference>
<keyword evidence="1" id="KW-0808">Transferase</keyword>
<proteinExistence type="predicted"/>
<accession>E8T5W4</accession>
<dbReference type="CDD" id="cd02440">
    <property type="entry name" value="AdoMet_MTases"/>
    <property type="match status" value="1"/>
</dbReference>
<protein>
    <submittedName>
        <fullName evidence="1">Methyltransferase type 12</fullName>
    </submittedName>
</protein>
<organism evidence="1 2">
    <name type="scientific">Thermovibrio ammonificans (strain DSM 15698 / JCM 12110 / HB-1)</name>
    <dbReference type="NCBI Taxonomy" id="648996"/>
    <lineage>
        <taxon>Bacteria</taxon>
        <taxon>Pseudomonadati</taxon>
        <taxon>Aquificota</taxon>
        <taxon>Aquificia</taxon>
        <taxon>Desulfurobacteriales</taxon>
        <taxon>Desulfurobacteriaceae</taxon>
        <taxon>Thermovibrio</taxon>
    </lineage>
</organism>
<dbReference type="SUPFAM" id="SSF53335">
    <property type="entry name" value="S-adenosyl-L-methionine-dependent methyltransferases"/>
    <property type="match status" value="1"/>
</dbReference>
<dbReference type="HOGENOM" id="CLU_088541_1_0_0"/>
<dbReference type="Gene3D" id="3.40.50.150">
    <property type="entry name" value="Vaccinia Virus protein VP39"/>
    <property type="match status" value="1"/>
</dbReference>
<keyword evidence="2" id="KW-1185">Reference proteome</keyword>
<reference evidence="1" key="1">
    <citation type="submission" date="2011-01" db="EMBL/GenBank/DDBJ databases">
        <title>Complete sequence of chromosome of Thermovibrio ammonificans HB-1.</title>
        <authorList>
            <consortium name="US DOE Joint Genome Institute"/>
            <person name="Lucas S."/>
            <person name="Copeland A."/>
            <person name="Lapidus A."/>
            <person name="Cheng J.-F."/>
            <person name="Goodwin L."/>
            <person name="Pitluck S."/>
            <person name="Davenport K."/>
            <person name="Detter J.C."/>
            <person name="Han C."/>
            <person name="Tapia R."/>
            <person name="Land M."/>
            <person name="Hauser L."/>
            <person name="Kyrpides N."/>
            <person name="Ivanova N."/>
            <person name="Ovchinnikova G."/>
            <person name="Vetriani C."/>
            <person name="Woyke T."/>
        </authorList>
    </citation>
    <scope>NUCLEOTIDE SEQUENCE [LARGE SCALE GENOMIC DNA]</scope>
    <source>
        <strain evidence="1">HB-1</strain>
    </source>
</reference>
<sequence length="270" mass="30082">MELSELLGTVANAAKNLLAVPKELEEIAENRYTLAFSALKASLPPGSTYAQVLNMVKGGKILELGCSSGYFGLHLKRRYPEAEVVGVDIDNSALKEAERLKVYRALYRLDLDTEPLEEVFCKHGPFKTVLAMDVVEHLKNPNFLMEQLLSALEGESEIIVSIPNVGHLDVIYNLLIGRFNYSLLGILDNTHLRFFTESSFIQWVETVAANGGVDVNVETVGRVEAPSVLLGDSLPRELQEKVVAQLRRLAKKVDNPNLLTSQFIFRITRR</sequence>
<dbReference type="GO" id="GO:0008168">
    <property type="term" value="F:methyltransferase activity"/>
    <property type="evidence" value="ECO:0007669"/>
    <property type="project" value="UniProtKB-KW"/>
</dbReference>
<dbReference type="InterPro" id="IPR029063">
    <property type="entry name" value="SAM-dependent_MTases_sf"/>
</dbReference>
<dbReference type="AlphaFoldDB" id="E8T5W4"/>
<dbReference type="PANTHER" id="PTHR43861">
    <property type="entry name" value="TRANS-ACONITATE 2-METHYLTRANSFERASE-RELATED"/>
    <property type="match status" value="1"/>
</dbReference>
<dbReference type="STRING" id="648996.Theam_0576"/>
<dbReference type="KEGG" id="tam:Theam_0576"/>
<gene>
    <name evidence="1" type="ordered locus">Theam_0576</name>
</gene>
<keyword evidence="1" id="KW-0489">Methyltransferase</keyword>